<feature type="binding site" evidence="11">
    <location>
        <begin position="10"/>
        <end position="15"/>
    </location>
    <ligand>
        <name>NADP(+)</name>
        <dbReference type="ChEBI" id="CHEBI:58349"/>
    </ligand>
</feature>
<comment type="pathway">
    <text evidence="1">Amino-acid biosynthesis; L-threonine biosynthesis; L-threonine from L-aspartate: step 3/5.</text>
</comment>
<dbReference type="SUPFAM" id="SSF55347">
    <property type="entry name" value="Glyceraldehyde-3-phosphate dehydrogenase-like, C-terminal domain"/>
    <property type="match status" value="1"/>
</dbReference>
<dbReference type="OrthoDB" id="9808167at2"/>
<dbReference type="InterPro" id="IPR001342">
    <property type="entry name" value="HDH_cat"/>
</dbReference>
<reference evidence="14 15" key="1">
    <citation type="submission" date="2018-08" db="EMBL/GenBank/DDBJ databases">
        <title>Meiothermus cateniformans JCM 15151 genome sequencing project.</title>
        <authorList>
            <person name="Da Costa M.S."/>
            <person name="Albuquerque L."/>
            <person name="Raposo P."/>
            <person name="Froufe H.J.C."/>
            <person name="Barroso C.S."/>
            <person name="Egas C."/>
        </authorList>
    </citation>
    <scope>NUCLEOTIDE SEQUENCE [LARGE SCALE GENOMIC DNA]</scope>
    <source>
        <strain evidence="14 15">JCM 15151</strain>
    </source>
</reference>
<name>A0A399DRC6_9DEIN</name>
<feature type="active site" description="Proton donor" evidence="10">
    <location>
        <position position="197"/>
    </location>
</feature>
<dbReference type="GO" id="GO:0004412">
    <property type="term" value="F:homoserine dehydrogenase activity"/>
    <property type="evidence" value="ECO:0007669"/>
    <property type="project" value="UniProtKB-EC"/>
</dbReference>
<evidence type="ECO:0000256" key="6">
    <source>
        <dbReference type="ARBA" id="ARBA00022605"/>
    </source>
</evidence>
<comment type="similarity">
    <text evidence="3">Belongs to the homoserine dehydrogenase family.</text>
</comment>
<evidence type="ECO:0000256" key="2">
    <source>
        <dbReference type="ARBA" id="ARBA00005062"/>
    </source>
</evidence>
<evidence type="ECO:0000259" key="12">
    <source>
        <dbReference type="Pfam" id="PF00742"/>
    </source>
</evidence>
<dbReference type="UniPathway" id="UPA00051">
    <property type="reaction ID" value="UER00465"/>
</dbReference>
<dbReference type="Pfam" id="PF03447">
    <property type="entry name" value="NAD_binding_3"/>
    <property type="match status" value="1"/>
</dbReference>
<accession>A0A399DRC6</accession>
<comment type="pathway">
    <text evidence="2">Amino-acid biosynthesis; L-methionine biosynthesis via de novo pathway; L-homoserine from L-aspartate: step 3/3.</text>
</comment>
<dbReference type="AlphaFoldDB" id="A0A399DRC6"/>
<evidence type="ECO:0000256" key="9">
    <source>
        <dbReference type="ARBA" id="ARBA00023167"/>
    </source>
</evidence>
<keyword evidence="8 14" id="KW-0560">Oxidoreductase</keyword>
<proteinExistence type="inferred from homology"/>
<evidence type="ECO:0000256" key="4">
    <source>
        <dbReference type="ARBA" id="ARBA00013213"/>
    </source>
</evidence>
<gene>
    <name evidence="14" type="primary">hom</name>
    <name evidence="14" type="ORF">Mcate_02528</name>
</gene>
<dbReference type="InterPro" id="IPR022697">
    <property type="entry name" value="HDH_short"/>
</dbReference>
<dbReference type="RefSeq" id="WP_027887534.1">
    <property type="nucleotide sequence ID" value="NZ_JBHSXZ010000078.1"/>
</dbReference>
<evidence type="ECO:0000256" key="3">
    <source>
        <dbReference type="ARBA" id="ARBA00006753"/>
    </source>
</evidence>
<keyword evidence="6" id="KW-0028">Amino-acid biosynthesis</keyword>
<dbReference type="Pfam" id="PF00742">
    <property type="entry name" value="Homoserine_dh"/>
    <property type="match status" value="1"/>
</dbReference>
<dbReference type="PANTHER" id="PTHR43331:SF1">
    <property type="entry name" value="HOMOSERINE DEHYDROGENASE"/>
    <property type="match status" value="1"/>
</dbReference>
<evidence type="ECO:0000256" key="8">
    <source>
        <dbReference type="ARBA" id="ARBA00023002"/>
    </source>
</evidence>
<dbReference type="GO" id="GO:0050661">
    <property type="term" value="F:NADP binding"/>
    <property type="evidence" value="ECO:0007669"/>
    <property type="project" value="InterPro"/>
</dbReference>
<evidence type="ECO:0000256" key="1">
    <source>
        <dbReference type="ARBA" id="ARBA00005056"/>
    </source>
</evidence>
<dbReference type="PANTHER" id="PTHR43331">
    <property type="entry name" value="HOMOSERINE DEHYDROGENASE"/>
    <property type="match status" value="1"/>
</dbReference>
<dbReference type="GO" id="GO:0009088">
    <property type="term" value="P:threonine biosynthetic process"/>
    <property type="evidence" value="ECO:0007669"/>
    <property type="project" value="UniProtKB-UniPathway"/>
</dbReference>
<comment type="caution">
    <text evidence="14">The sequence shown here is derived from an EMBL/GenBank/DDBJ whole genome shotgun (WGS) entry which is preliminary data.</text>
</comment>
<sequence>METVRVALMGGGTVGSAFAQLLPAHQARFGALGVRVELARVLVRDIEKSRPGIPSRLLTNNPEGFLDDIDVLVEVAGGTTTAGDLVLQALEMGLPVVTANKALLAERWNELREYAEQGDLYYEASVMAGTPIIGALQSLWGNQTLEMHGIVNGTCSYLIRRMEEGATYEQAFKEASDLGYLEADPNLDVGGIDSAHKICVLGRLTVDPGLSWEKVLQRTRGIQHLTPELLRQARAEGHAIKLVASLYPENGEWVAAVRPVRLPESHPLVTMGSGRNAMVYRGEPVGQLVFAGAGAGGGVTASAVLGDLYRVLLGTPGHLPIPTAAPIPAQEAEKLEEV</sequence>
<protein>
    <recommendedName>
        <fullName evidence="5">Homoserine dehydrogenase</fullName>
        <ecNumber evidence="4">1.1.1.3</ecNumber>
    </recommendedName>
</protein>
<dbReference type="InterPro" id="IPR005106">
    <property type="entry name" value="Asp/hSer_DH_NAD-bd"/>
</dbReference>
<evidence type="ECO:0000256" key="7">
    <source>
        <dbReference type="ARBA" id="ARBA00022697"/>
    </source>
</evidence>
<keyword evidence="11" id="KW-0521">NADP</keyword>
<dbReference type="GO" id="GO:0009086">
    <property type="term" value="P:methionine biosynthetic process"/>
    <property type="evidence" value="ECO:0007669"/>
    <property type="project" value="UniProtKB-KW"/>
</dbReference>
<dbReference type="Proteomes" id="UP000266089">
    <property type="component" value="Unassembled WGS sequence"/>
</dbReference>
<dbReference type="EMBL" id="QWKX01000090">
    <property type="protein sequence ID" value="RIH74854.1"/>
    <property type="molecule type" value="Genomic_DNA"/>
</dbReference>
<feature type="binding site" evidence="11">
    <location>
        <position position="101"/>
    </location>
    <ligand>
        <name>NADPH</name>
        <dbReference type="ChEBI" id="CHEBI:57783"/>
    </ligand>
</feature>
<feature type="binding site" evidence="11">
    <location>
        <position position="182"/>
    </location>
    <ligand>
        <name>L-homoserine</name>
        <dbReference type="ChEBI" id="CHEBI:57476"/>
    </ligand>
</feature>
<dbReference type="PIRSF" id="PIRSF036497">
    <property type="entry name" value="HDH_short"/>
    <property type="match status" value="1"/>
</dbReference>
<dbReference type="Gene3D" id="3.40.50.720">
    <property type="entry name" value="NAD(P)-binding Rossmann-like Domain"/>
    <property type="match status" value="1"/>
</dbReference>
<dbReference type="InterPro" id="IPR036291">
    <property type="entry name" value="NAD(P)-bd_dom_sf"/>
</dbReference>
<dbReference type="NCBIfam" id="NF004976">
    <property type="entry name" value="PRK06349.1"/>
    <property type="match status" value="1"/>
</dbReference>
<evidence type="ECO:0000256" key="5">
    <source>
        <dbReference type="ARBA" id="ARBA00013376"/>
    </source>
</evidence>
<dbReference type="FunFam" id="3.30.360.10:FF:000005">
    <property type="entry name" value="Homoserine dehydrogenase"/>
    <property type="match status" value="1"/>
</dbReference>
<keyword evidence="7" id="KW-0791">Threonine biosynthesis</keyword>
<dbReference type="UniPathway" id="UPA00050">
    <property type="reaction ID" value="UER00063"/>
</dbReference>
<dbReference type="EC" id="1.1.1.3" evidence="4"/>
<feature type="domain" description="Homoserine dehydrogenase catalytic" evidence="12">
    <location>
        <begin position="131"/>
        <end position="308"/>
    </location>
</feature>
<evidence type="ECO:0000256" key="10">
    <source>
        <dbReference type="PIRSR" id="PIRSR036497-1"/>
    </source>
</evidence>
<evidence type="ECO:0000313" key="14">
    <source>
        <dbReference type="EMBL" id="RIH74854.1"/>
    </source>
</evidence>
<evidence type="ECO:0000313" key="15">
    <source>
        <dbReference type="Proteomes" id="UP000266089"/>
    </source>
</evidence>
<keyword evidence="9" id="KW-0486">Methionine biosynthesis</keyword>
<feature type="domain" description="Aspartate/homoserine dehydrogenase NAD-binding" evidence="13">
    <location>
        <begin position="10"/>
        <end position="119"/>
    </location>
</feature>
<evidence type="ECO:0000259" key="13">
    <source>
        <dbReference type="Pfam" id="PF03447"/>
    </source>
</evidence>
<evidence type="ECO:0000256" key="11">
    <source>
        <dbReference type="PIRSR" id="PIRSR036497-2"/>
    </source>
</evidence>
<dbReference type="Gene3D" id="3.30.360.10">
    <property type="entry name" value="Dihydrodipicolinate Reductase, domain 2"/>
    <property type="match status" value="1"/>
</dbReference>
<dbReference type="SUPFAM" id="SSF51735">
    <property type="entry name" value="NAD(P)-binding Rossmann-fold domains"/>
    <property type="match status" value="1"/>
</dbReference>
<organism evidence="14 15">
    <name type="scientific">Meiothermus taiwanensis</name>
    <dbReference type="NCBI Taxonomy" id="172827"/>
    <lineage>
        <taxon>Bacteria</taxon>
        <taxon>Thermotogati</taxon>
        <taxon>Deinococcota</taxon>
        <taxon>Deinococci</taxon>
        <taxon>Thermales</taxon>
        <taxon>Thermaceae</taxon>
        <taxon>Meiothermus</taxon>
    </lineage>
</organism>